<gene>
    <name evidence="6" type="ORF">SAMN04488056_102434</name>
</gene>
<dbReference type="PIRSF" id="PIRSF002741">
    <property type="entry name" value="MppA"/>
    <property type="match status" value="1"/>
</dbReference>
<keyword evidence="3 4" id="KW-0732">Signal</keyword>
<feature type="chain" id="PRO_5011613063" evidence="4">
    <location>
        <begin position="31"/>
        <end position="649"/>
    </location>
</feature>
<dbReference type="GO" id="GO:0015833">
    <property type="term" value="P:peptide transport"/>
    <property type="evidence" value="ECO:0007669"/>
    <property type="project" value="TreeGrafter"/>
</dbReference>
<dbReference type="RefSeq" id="WP_090069857.1">
    <property type="nucleotide sequence ID" value="NZ_FOVR01000002.1"/>
</dbReference>
<evidence type="ECO:0000259" key="5">
    <source>
        <dbReference type="Pfam" id="PF00496"/>
    </source>
</evidence>
<dbReference type="InterPro" id="IPR000914">
    <property type="entry name" value="SBP_5_dom"/>
</dbReference>
<dbReference type="AlphaFoldDB" id="A0A1I5D166"/>
<keyword evidence="7" id="KW-1185">Reference proteome</keyword>
<dbReference type="InterPro" id="IPR039424">
    <property type="entry name" value="SBP_5"/>
</dbReference>
<dbReference type="Gene3D" id="3.10.105.10">
    <property type="entry name" value="Dipeptide-binding Protein, Domain 3"/>
    <property type="match status" value="1"/>
</dbReference>
<reference evidence="6 7" key="1">
    <citation type="submission" date="2016-10" db="EMBL/GenBank/DDBJ databases">
        <authorList>
            <person name="de Groot N.N."/>
        </authorList>
    </citation>
    <scope>NUCLEOTIDE SEQUENCE [LARGE SCALE GENOMIC DNA]</scope>
    <source>
        <strain evidence="6 7">CGMCC 1.9157</strain>
    </source>
</reference>
<dbReference type="EMBL" id="FOVR01000002">
    <property type="protein sequence ID" value="SFN92939.1"/>
    <property type="molecule type" value="Genomic_DNA"/>
</dbReference>
<dbReference type="STRING" id="655353.SAMN04488056_102434"/>
<evidence type="ECO:0000313" key="6">
    <source>
        <dbReference type="EMBL" id="SFN92939.1"/>
    </source>
</evidence>
<dbReference type="PANTHER" id="PTHR30290:SF64">
    <property type="entry name" value="ABC TRANSPORTER PERIPLASMIC BINDING PROTEIN"/>
    <property type="match status" value="1"/>
</dbReference>
<dbReference type="CDD" id="cd08497">
    <property type="entry name" value="MbnE-like"/>
    <property type="match status" value="1"/>
</dbReference>
<proteinExistence type="inferred from homology"/>
<dbReference type="GO" id="GO:0043190">
    <property type="term" value="C:ATP-binding cassette (ABC) transporter complex"/>
    <property type="evidence" value="ECO:0007669"/>
    <property type="project" value="InterPro"/>
</dbReference>
<dbReference type="GO" id="GO:0030288">
    <property type="term" value="C:outer membrane-bounded periplasmic space"/>
    <property type="evidence" value="ECO:0007669"/>
    <property type="project" value="TreeGrafter"/>
</dbReference>
<protein>
    <submittedName>
        <fullName evidence="6">Microcin C transport system substrate-binding protein</fullName>
    </submittedName>
</protein>
<evidence type="ECO:0000256" key="2">
    <source>
        <dbReference type="ARBA" id="ARBA00005695"/>
    </source>
</evidence>
<dbReference type="GO" id="GO:1904680">
    <property type="term" value="F:peptide transmembrane transporter activity"/>
    <property type="evidence" value="ECO:0007669"/>
    <property type="project" value="TreeGrafter"/>
</dbReference>
<dbReference type="SUPFAM" id="SSF53850">
    <property type="entry name" value="Periplasmic binding protein-like II"/>
    <property type="match status" value="1"/>
</dbReference>
<dbReference type="Proteomes" id="UP000199236">
    <property type="component" value="Unassembled WGS sequence"/>
</dbReference>
<dbReference type="InterPro" id="IPR030678">
    <property type="entry name" value="Peptide/Ni-bd"/>
</dbReference>
<dbReference type="OrthoDB" id="9803988at2"/>
<feature type="domain" description="Solute-binding protein family 5" evidence="5">
    <location>
        <begin position="121"/>
        <end position="558"/>
    </location>
</feature>
<name>A0A1I5D166_9HYPH</name>
<organism evidence="6 7">
    <name type="scientific">Cohaesibacter marisflavi</name>
    <dbReference type="NCBI Taxonomy" id="655353"/>
    <lineage>
        <taxon>Bacteria</taxon>
        <taxon>Pseudomonadati</taxon>
        <taxon>Pseudomonadota</taxon>
        <taxon>Alphaproteobacteria</taxon>
        <taxon>Hyphomicrobiales</taxon>
        <taxon>Cohaesibacteraceae</taxon>
    </lineage>
</organism>
<evidence type="ECO:0000256" key="4">
    <source>
        <dbReference type="SAM" id="SignalP"/>
    </source>
</evidence>
<evidence type="ECO:0000313" key="7">
    <source>
        <dbReference type="Proteomes" id="UP000199236"/>
    </source>
</evidence>
<comment type="subcellular location">
    <subcellularLocation>
        <location evidence="1">Periplasm</location>
    </subcellularLocation>
</comment>
<evidence type="ECO:0000256" key="3">
    <source>
        <dbReference type="ARBA" id="ARBA00022729"/>
    </source>
</evidence>
<comment type="similarity">
    <text evidence="2">Belongs to the bacterial solute-binding protein 5 family.</text>
</comment>
<accession>A0A1I5D166</accession>
<sequence>MSQSLPSRGLSALRAGFLSLALLSSGALNLIDGDGTASAVEFETWVSGSSLMGEPKYKGDFAHFDYVNADAPKGGTARLAVTGSYDSFNPILTKGEAASGLGLIYETLFTPSYDEVSTSYGLLAEAMYVGPDFSYVKYRLRENARWHDGVAVTPEDVIWSFEKSIELNPQRKFYYSHVKSAEITGEREVTFTFDQTGNRELPFIVGELLILPKHWWTETDDKGEQRDISHATLEPPLGSGPYEVKDFSPGKYVEYERVDDYWGKDLNINVGENNFDKVRYEFFRDNTVMFEAFKSGAYDFRIETTAKTWATGYDFPALEEGKVIKEVVPDESSGVMVGFIPNLRREKFQDPKVREALNYVFNFEEMNRTLFYDQYSRINSYFFGTELASSGEADGTVLDLLEPLRDQIPASAFEPYTNPKVESREDLRDNLKKALDLFKEAGWEPRTEVDEEKRDNGFLHKIMVAVGLASDPTKIVMRNAKGEAFEIEYLLNGGAFERVALRLQASLERVGIKLIPRVVDSAQYVNRVRNRDYDMVYLGWGQSLSPGNEQREYFGSASADRDGSANYAGIKNPAVDALIDKVVYAKDREGLINAVKAMDRVLLANHYIIPGWTMPATRIAYWSKFKHPNPLPMMTVGFPTIWWSAEATQ</sequence>
<dbReference type="PANTHER" id="PTHR30290">
    <property type="entry name" value="PERIPLASMIC BINDING COMPONENT OF ABC TRANSPORTER"/>
    <property type="match status" value="1"/>
</dbReference>
<dbReference type="Gene3D" id="3.40.190.10">
    <property type="entry name" value="Periplasmic binding protein-like II"/>
    <property type="match status" value="1"/>
</dbReference>
<dbReference type="Pfam" id="PF00496">
    <property type="entry name" value="SBP_bac_5"/>
    <property type="match status" value="1"/>
</dbReference>
<dbReference type="GO" id="GO:0042884">
    <property type="term" value="P:microcin transport"/>
    <property type="evidence" value="ECO:0007669"/>
    <property type="project" value="TreeGrafter"/>
</dbReference>
<evidence type="ECO:0000256" key="1">
    <source>
        <dbReference type="ARBA" id="ARBA00004418"/>
    </source>
</evidence>
<feature type="signal peptide" evidence="4">
    <location>
        <begin position="1"/>
        <end position="30"/>
    </location>
</feature>